<dbReference type="Proteomes" id="UP000028006">
    <property type="component" value="Unassembled WGS sequence"/>
</dbReference>
<dbReference type="EMBL" id="JOKG01000002">
    <property type="protein sequence ID" value="KEQ14122.1"/>
    <property type="molecule type" value="Genomic_DNA"/>
</dbReference>
<proteinExistence type="predicted"/>
<gene>
    <name evidence="2" type="ORF">GZ77_06605</name>
</gene>
<keyword evidence="1" id="KW-0472">Membrane</keyword>
<name>A0A081N6P9_9GAMM</name>
<accession>A0A081N6P9</accession>
<keyword evidence="1" id="KW-1133">Transmembrane helix</keyword>
<protein>
    <submittedName>
        <fullName evidence="2">Uncharacterized protein</fullName>
    </submittedName>
</protein>
<sequence length="92" mass="10585">MAVVRIVTCFKKLMGKIDVFTPIISGFCLYTQPVISTESVYVSSGVKRVPEKPGRASELQAVWQRFGLMLFRFLLYFVNERLIVIILIYVYS</sequence>
<comment type="caution">
    <text evidence="2">The sequence shown here is derived from an EMBL/GenBank/DDBJ whole genome shotgun (WGS) entry which is preliminary data.</text>
</comment>
<reference evidence="2 3" key="1">
    <citation type="submission" date="2014-06" db="EMBL/GenBank/DDBJ databases">
        <title>Whole Genome Sequences of Three Symbiotic Endozoicomonas Bacteria.</title>
        <authorList>
            <person name="Neave M.J."/>
            <person name="Apprill A."/>
            <person name="Voolstra C.R."/>
        </authorList>
    </citation>
    <scope>NUCLEOTIDE SEQUENCE [LARGE SCALE GENOMIC DNA]</scope>
    <source>
        <strain evidence="2 3">LMG 24815</strain>
    </source>
</reference>
<evidence type="ECO:0000313" key="2">
    <source>
        <dbReference type="EMBL" id="KEQ14122.1"/>
    </source>
</evidence>
<feature type="transmembrane region" description="Helical" evidence="1">
    <location>
        <begin position="73"/>
        <end position="91"/>
    </location>
</feature>
<keyword evidence="1" id="KW-0812">Transmembrane</keyword>
<evidence type="ECO:0000256" key="1">
    <source>
        <dbReference type="SAM" id="Phobius"/>
    </source>
</evidence>
<keyword evidence="3" id="KW-1185">Reference proteome</keyword>
<dbReference type="AlphaFoldDB" id="A0A081N6P9"/>
<organism evidence="2 3">
    <name type="scientific">Endozoicomonas montiporae</name>
    <dbReference type="NCBI Taxonomy" id="1027273"/>
    <lineage>
        <taxon>Bacteria</taxon>
        <taxon>Pseudomonadati</taxon>
        <taxon>Pseudomonadota</taxon>
        <taxon>Gammaproteobacteria</taxon>
        <taxon>Oceanospirillales</taxon>
        <taxon>Endozoicomonadaceae</taxon>
        <taxon>Endozoicomonas</taxon>
    </lineage>
</organism>
<evidence type="ECO:0000313" key="3">
    <source>
        <dbReference type="Proteomes" id="UP000028006"/>
    </source>
</evidence>